<comment type="caution">
    <text evidence="3">The sequence shown here is derived from an EMBL/GenBank/DDBJ whole genome shotgun (WGS) entry which is preliminary data.</text>
</comment>
<dbReference type="InterPro" id="IPR001387">
    <property type="entry name" value="Cro/C1-type_HTH"/>
</dbReference>
<protein>
    <submittedName>
        <fullName evidence="3">Helix-turn-helix transcriptional regulator</fullName>
    </submittedName>
</protein>
<evidence type="ECO:0000313" key="3">
    <source>
        <dbReference type="EMBL" id="MBO8434131.1"/>
    </source>
</evidence>
<accession>A0A9D9DX72</accession>
<dbReference type="Gene3D" id="1.10.260.40">
    <property type="entry name" value="lambda repressor-like DNA-binding domains"/>
    <property type="match status" value="1"/>
</dbReference>
<dbReference type="GO" id="GO:0003700">
    <property type="term" value="F:DNA-binding transcription factor activity"/>
    <property type="evidence" value="ECO:0007669"/>
    <property type="project" value="TreeGrafter"/>
</dbReference>
<dbReference type="PANTHER" id="PTHR46797">
    <property type="entry name" value="HTH-TYPE TRANSCRIPTIONAL REGULATOR"/>
    <property type="match status" value="1"/>
</dbReference>
<reference evidence="3" key="1">
    <citation type="submission" date="2020-10" db="EMBL/GenBank/DDBJ databases">
        <authorList>
            <person name="Gilroy R."/>
        </authorList>
    </citation>
    <scope>NUCLEOTIDE SEQUENCE</scope>
    <source>
        <strain evidence="3">F6-4510</strain>
    </source>
</reference>
<proteinExistence type="predicted"/>
<sequence length="231" mass="26571">MSDNIALYIGNQIRFYRKSAKLSVEELAKRINKSKATVSKYENGSISIDIETLNNVAKALNIDILNLIDYKRGNAKYNKIASNSFEECETLYLYHYYKKEYHSSILHIRKEESSEKIYATMYYKVSDIENPSTCSCIYNGYMSSYDHIINFVLQNYYSHSEEILINSFIPANNTQIVLGMMIGIQDKTLKPASFKVAISKKPLSIEEKQELLPISKDVIKRLEEDGALIIE</sequence>
<dbReference type="EMBL" id="JADIMX010000043">
    <property type="protein sequence ID" value="MBO8434131.1"/>
    <property type="molecule type" value="Genomic_DNA"/>
</dbReference>
<dbReference type="GO" id="GO:0005829">
    <property type="term" value="C:cytosol"/>
    <property type="evidence" value="ECO:0007669"/>
    <property type="project" value="TreeGrafter"/>
</dbReference>
<dbReference type="AlphaFoldDB" id="A0A9D9DX72"/>
<feature type="domain" description="HTH cro/C1-type" evidence="2">
    <location>
        <begin position="13"/>
        <end position="67"/>
    </location>
</feature>
<organism evidence="3 4">
    <name type="scientific">Candidatus Fimicola merdigallinarum</name>
    <dbReference type="NCBI Taxonomy" id="2840819"/>
    <lineage>
        <taxon>Bacteria</taxon>
        <taxon>Bacillati</taxon>
        <taxon>Bacillota</taxon>
        <taxon>Clostridia</taxon>
        <taxon>Lachnospirales</taxon>
        <taxon>Lachnospiraceae</taxon>
        <taxon>Lachnospiraceae incertae sedis</taxon>
        <taxon>Candidatus Fimicola</taxon>
    </lineage>
</organism>
<reference evidence="3" key="2">
    <citation type="journal article" date="2021" name="PeerJ">
        <title>Extensive microbial diversity within the chicken gut microbiome revealed by metagenomics and culture.</title>
        <authorList>
            <person name="Gilroy R."/>
            <person name="Ravi A."/>
            <person name="Getino M."/>
            <person name="Pursley I."/>
            <person name="Horton D.L."/>
            <person name="Alikhan N.F."/>
            <person name="Baker D."/>
            <person name="Gharbi K."/>
            <person name="Hall N."/>
            <person name="Watson M."/>
            <person name="Adriaenssens E.M."/>
            <person name="Foster-Nyarko E."/>
            <person name="Jarju S."/>
            <person name="Secka A."/>
            <person name="Antonio M."/>
            <person name="Oren A."/>
            <person name="Chaudhuri R.R."/>
            <person name="La Ragione R."/>
            <person name="Hildebrand F."/>
            <person name="Pallen M.J."/>
        </authorList>
    </citation>
    <scope>NUCLEOTIDE SEQUENCE</scope>
    <source>
        <strain evidence="3">F6-4510</strain>
    </source>
</reference>
<evidence type="ECO:0000259" key="2">
    <source>
        <dbReference type="PROSITE" id="PS50943"/>
    </source>
</evidence>
<dbReference type="InterPro" id="IPR050807">
    <property type="entry name" value="TransReg_Diox_bact_type"/>
</dbReference>
<dbReference type="Proteomes" id="UP000823611">
    <property type="component" value="Unassembled WGS sequence"/>
</dbReference>
<dbReference type="PROSITE" id="PS50943">
    <property type="entry name" value="HTH_CROC1"/>
    <property type="match status" value="1"/>
</dbReference>
<evidence type="ECO:0000313" key="4">
    <source>
        <dbReference type="Proteomes" id="UP000823611"/>
    </source>
</evidence>
<dbReference type="CDD" id="cd00093">
    <property type="entry name" value="HTH_XRE"/>
    <property type="match status" value="1"/>
</dbReference>
<name>A0A9D9DX72_9FIRM</name>
<keyword evidence="1" id="KW-0238">DNA-binding</keyword>
<gene>
    <name evidence="3" type="ORF">IAC55_02250</name>
</gene>
<dbReference type="Pfam" id="PF01381">
    <property type="entry name" value="HTH_3"/>
    <property type="match status" value="1"/>
</dbReference>
<dbReference type="SUPFAM" id="SSF47413">
    <property type="entry name" value="lambda repressor-like DNA-binding domains"/>
    <property type="match status" value="1"/>
</dbReference>
<dbReference type="PANTHER" id="PTHR46797:SF1">
    <property type="entry name" value="METHYLPHOSPHONATE SYNTHASE"/>
    <property type="match status" value="1"/>
</dbReference>
<dbReference type="SMART" id="SM00530">
    <property type="entry name" value="HTH_XRE"/>
    <property type="match status" value="1"/>
</dbReference>
<dbReference type="InterPro" id="IPR010982">
    <property type="entry name" value="Lambda_DNA-bd_dom_sf"/>
</dbReference>
<dbReference type="GO" id="GO:0003677">
    <property type="term" value="F:DNA binding"/>
    <property type="evidence" value="ECO:0007669"/>
    <property type="project" value="UniProtKB-KW"/>
</dbReference>
<evidence type="ECO:0000256" key="1">
    <source>
        <dbReference type="ARBA" id="ARBA00023125"/>
    </source>
</evidence>